<gene>
    <name evidence="2" type="ORF">HYG87_09835</name>
</gene>
<dbReference type="Gene3D" id="3.40.50.150">
    <property type="entry name" value="Vaccinia Virus protein VP39"/>
    <property type="match status" value="1"/>
</dbReference>
<dbReference type="InterPro" id="IPR002877">
    <property type="entry name" value="RNA_MeTrfase_FtsJ_dom"/>
</dbReference>
<dbReference type="GO" id="GO:0008168">
    <property type="term" value="F:methyltransferase activity"/>
    <property type="evidence" value="ECO:0007669"/>
    <property type="project" value="UniProtKB-KW"/>
</dbReference>
<dbReference type="RefSeq" id="WP_211534303.1">
    <property type="nucleotide sequence ID" value="NZ_CP058560.1"/>
</dbReference>
<reference evidence="2" key="1">
    <citation type="submission" date="2020-07" db="EMBL/GenBank/DDBJ databases">
        <title>Methanobacterium. sp. MethCan genome.</title>
        <authorList>
            <person name="Postec A."/>
            <person name="Quemeneur M."/>
        </authorList>
    </citation>
    <scope>NUCLEOTIDE SEQUENCE</scope>
    <source>
        <strain evidence="2">MethCAN</strain>
    </source>
</reference>
<dbReference type="SUPFAM" id="SSF53335">
    <property type="entry name" value="S-adenosyl-L-methionine-dependent methyltransferases"/>
    <property type="match status" value="1"/>
</dbReference>
<organism evidence="2 3">
    <name type="scientific">Methanobacterium alkalithermotolerans</name>
    <dbReference type="NCBI Taxonomy" id="2731220"/>
    <lineage>
        <taxon>Archaea</taxon>
        <taxon>Methanobacteriati</taxon>
        <taxon>Methanobacteriota</taxon>
        <taxon>Methanomada group</taxon>
        <taxon>Methanobacteria</taxon>
        <taxon>Methanobacteriales</taxon>
        <taxon>Methanobacteriaceae</taxon>
        <taxon>Methanobacterium</taxon>
    </lineage>
</organism>
<dbReference type="Pfam" id="PF01728">
    <property type="entry name" value="FtsJ"/>
    <property type="match status" value="1"/>
</dbReference>
<keyword evidence="2" id="KW-0489">Methyltransferase</keyword>
<name>A0A8T8K6T9_9EURY</name>
<dbReference type="AlphaFoldDB" id="A0A8T8K6T9"/>
<dbReference type="GO" id="GO:0032259">
    <property type="term" value="P:methylation"/>
    <property type="evidence" value="ECO:0007669"/>
    <property type="project" value="UniProtKB-KW"/>
</dbReference>
<accession>A0A8T8K6T9</accession>
<proteinExistence type="predicted"/>
<evidence type="ECO:0000259" key="1">
    <source>
        <dbReference type="Pfam" id="PF01728"/>
    </source>
</evidence>
<dbReference type="CDD" id="cd02440">
    <property type="entry name" value="AdoMet_MTases"/>
    <property type="match status" value="1"/>
</dbReference>
<dbReference type="OrthoDB" id="74629at2157"/>
<dbReference type="KEGG" id="meme:HYG87_09835"/>
<dbReference type="EMBL" id="CP058560">
    <property type="protein sequence ID" value="QUH24368.1"/>
    <property type="molecule type" value="Genomic_DNA"/>
</dbReference>
<dbReference type="Proteomes" id="UP000681041">
    <property type="component" value="Chromosome"/>
</dbReference>
<dbReference type="GeneID" id="64821066"/>
<protein>
    <submittedName>
        <fullName evidence="2">SAM-dependent methyltransferase</fullName>
    </submittedName>
</protein>
<sequence>MIKIVYDIKIYRENIKRIIEKDDVVVELGCHVGNSTRMIAEKAFQGKLIAIDNSPEALPCMNKLMVDYPYLEFINADVRLHETLEYVFKKIKRCDVLLIDLGGGYHPDTTFKVYFIWSSALKPKKTIIRNRGLVDFVLSSQTEEIISSTEGWLESSGDAGIPPSIKEFKLWSNKL</sequence>
<keyword evidence="2" id="KW-0808">Transferase</keyword>
<feature type="domain" description="Ribosomal RNA methyltransferase FtsJ" evidence="1">
    <location>
        <begin position="17"/>
        <end position="102"/>
    </location>
</feature>
<keyword evidence="3" id="KW-1185">Reference proteome</keyword>
<dbReference type="InterPro" id="IPR029063">
    <property type="entry name" value="SAM-dependent_MTases_sf"/>
</dbReference>
<evidence type="ECO:0000313" key="2">
    <source>
        <dbReference type="EMBL" id="QUH24368.1"/>
    </source>
</evidence>
<evidence type="ECO:0000313" key="3">
    <source>
        <dbReference type="Proteomes" id="UP000681041"/>
    </source>
</evidence>